<dbReference type="GO" id="GO:0006423">
    <property type="term" value="P:cysteinyl-tRNA aminoacylation"/>
    <property type="evidence" value="ECO:0007669"/>
    <property type="project" value="UniProtKB-UniRule"/>
</dbReference>
<keyword evidence="4 10" id="KW-0479">Metal-binding</keyword>
<dbReference type="GO" id="GO:0004817">
    <property type="term" value="F:cysteine-tRNA ligase activity"/>
    <property type="evidence" value="ECO:0007669"/>
    <property type="project" value="UniProtKB-UniRule"/>
</dbReference>
<evidence type="ECO:0000256" key="3">
    <source>
        <dbReference type="ARBA" id="ARBA00022598"/>
    </source>
</evidence>
<dbReference type="InterPro" id="IPR009080">
    <property type="entry name" value="tRNAsynth_Ia_anticodon-bd"/>
</dbReference>
<dbReference type="PRINTS" id="PR00983">
    <property type="entry name" value="TRNASYNTHCYS"/>
</dbReference>
<comment type="subcellular location">
    <subcellularLocation>
        <location evidence="10">Cytoplasm</location>
    </subcellularLocation>
</comment>
<evidence type="ECO:0000256" key="2">
    <source>
        <dbReference type="ARBA" id="ARBA00011245"/>
    </source>
</evidence>
<evidence type="ECO:0000256" key="5">
    <source>
        <dbReference type="ARBA" id="ARBA00022741"/>
    </source>
</evidence>
<dbReference type="PANTHER" id="PTHR10890">
    <property type="entry name" value="CYSTEINYL-TRNA SYNTHETASE"/>
    <property type="match status" value="1"/>
</dbReference>
<keyword evidence="10" id="KW-0963">Cytoplasm</keyword>
<feature type="binding site" evidence="10">
    <location>
        <position position="27"/>
    </location>
    <ligand>
        <name>Zn(2+)</name>
        <dbReference type="ChEBI" id="CHEBI:29105"/>
    </ligand>
</feature>
<feature type="binding site" evidence="10">
    <location>
        <position position="245"/>
    </location>
    <ligand>
        <name>Zn(2+)</name>
        <dbReference type="ChEBI" id="CHEBI:29105"/>
    </ligand>
</feature>
<comment type="subunit">
    <text evidence="2 10">Monomer.</text>
</comment>
<keyword evidence="6 10" id="KW-0862">Zinc</keyword>
<dbReference type="RefSeq" id="WP_042729694.1">
    <property type="nucleotide sequence ID" value="NZ_JXNZ01000072.1"/>
</dbReference>
<dbReference type="Gene3D" id="3.40.50.620">
    <property type="entry name" value="HUPs"/>
    <property type="match status" value="1"/>
</dbReference>
<evidence type="ECO:0000313" key="13">
    <source>
        <dbReference type="Proteomes" id="UP000032101"/>
    </source>
</evidence>
<dbReference type="InterPro" id="IPR015803">
    <property type="entry name" value="Cys-tRNA-ligase"/>
</dbReference>
<dbReference type="InterPro" id="IPR024909">
    <property type="entry name" value="Cys-tRNA/MSH_ligase"/>
</dbReference>
<evidence type="ECO:0000256" key="4">
    <source>
        <dbReference type="ARBA" id="ARBA00022723"/>
    </source>
</evidence>
<accession>A0A0D0PL57</accession>
<evidence type="ECO:0000256" key="9">
    <source>
        <dbReference type="ARBA" id="ARBA00023146"/>
    </source>
</evidence>
<keyword evidence="9 10" id="KW-0030">Aminoacyl-tRNA synthetase</keyword>
<comment type="caution">
    <text evidence="12">The sequence shown here is derived from an EMBL/GenBank/DDBJ whole genome shotgun (WGS) entry which is preliminary data.</text>
</comment>
<dbReference type="EC" id="6.1.1.16" evidence="10"/>
<dbReference type="SUPFAM" id="SSF47323">
    <property type="entry name" value="Anticodon-binding domain of a subclass of class I aminoacyl-tRNA synthetases"/>
    <property type="match status" value="1"/>
</dbReference>
<evidence type="ECO:0000256" key="1">
    <source>
        <dbReference type="ARBA" id="ARBA00005594"/>
    </source>
</evidence>
<evidence type="ECO:0000256" key="10">
    <source>
        <dbReference type="HAMAP-Rule" id="MF_00041"/>
    </source>
</evidence>
<dbReference type="AlphaFoldDB" id="A0A0D0PL57"/>
<organism evidence="12 13">
    <name type="scientific">Pseudomonas fluorescens</name>
    <dbReference type="NCBI Taxonomy" id="294"/>
    <lineage>
        <taxon>Bacteria</taxon>
        <taxon>Pseudomonadati</taxon>
        <taxon>Pseudomonadota</taxon>
        <taxon>Gammaproteobacteria</taxon>
        <taxon>Pseudomonadales</taxon>
        <taxon>Pseudomonadaceae</taxon>
        <taxon>Pseudomonas</taxon>
    </lineage>
</organism>
<dbReference type="CDD" id="cd00672">
    <property type="entry name" value="CysRS_core"/>
    <property type="match status" value="1"/>
</dbReference>
<dbReference type="EMBL" id="JXNZ01000072">
    <property type="protein sequence ID" value="KIQ59488.1"/>
    <property type="molecule type" value="Genomic_DNA"/>
</dbReference>
<dbReference type="GO" id="GO:0005524">
    <property type="term" value="F:ATP binding"/>
    <property type="evidence" value="ECO:0007669"/>
    <property type="project" value="UniProtKB-UniRule"/>
</dbReference>
<keyword evidence="7 10" id="KW-0067">ATP-binding</keyword>
<feature type="binding site" evidence="10">
    <location>
        <position position="280"/>
    </location>
    <ligand>
        <name>ATP</name>
        <dbReference type="ChEBI" id="CHEBI:30616"/>
    </ligand>
</feature>
<dbReference type="Proteomes" id="UP000032101">
    <property type="component" value="Unassembled WGS sequence"/>
</dbReference>
<dbReference type="InterPro" id="IPR032678">
    <property type="entry name" value="tRNA-synt_1_cat_dom"/>
</dbReference>
<keyword evidence="5 10" id="KW-0547">Nucleotide-binding</keyword>
<dbReference type="GO" id="GO:0005829">
    <property type="term" value="C:cytosol"/>
    <property type="evidence" value="ECO:0007669"/>
    <property type="project" value="TreeGrafter"/>
</dbReference>
<feature type="short sequence motif" description="'KMSKS' region" evidence="10">
    <location>
        <begin position="277"/>
        <end position="281"/>
    </location>
</feature>
<feature type="binding site" evidence="10">
    <location>
        <position position="249"/>
    </location>
    <ligand>
        <name>Zn(2+)</name>
        <dbReference type="ChEBI" id="CHEBI:29105"/>
    </ligand>
</feature>
<comment type="cofactor">
    <cofactor evidence="10">
        <name>Zn(2+)</name>
        <dbReference type="ChEBI" id="CHEBI:29105"/>
    </cofactor>
    <text evidence="10">Binds 1 zinc ion per subunit.</text>
</comment>
<evidence type="ECO:0000256" key="6">
    <source>
        <dbReference type="ARBA" id="ARBA00022833"/>
    </source>
</evidence>
<evidence type="ECO:0000256" key="7">
    <source>
        <dbReference type="ARBA" id="ARBA00022840"/>
    </source>
</evidence>
<sequence>MELFNTLGRTVVPFTPIVENQVGLYACGPTVYHYAHIGNMRTYIFEDVLAKTLRHRGWTVKHVMNITDVGHLQSDADAGDDKLMVGAARENKTPWQIAQFYEDAFFRHCGLLNITRPDVVCRATQHIPEIIALIERLLEKGVAYASAGNVYFSVEKFPAYHELGQLVLDEQRATERVSHDPLKRSQADFALWFSTSKFPGQIMKWESPWGLGFPGWHIECSAMASKYLGDRIDIHCGGIDHINVHHSNEIAQSECCFGHRWVNYWFHCEFLNVETEKMSKSSGEFLTVDSLVDKGYDPCAFRLLVLGSHYRSALVFSWEALDDVATALQKARRRISSALENSGPVGEAFSATHAASYRRFFAALEKDLHTPSAMAEFWWVIKSNELTESERIDLLRSFNAVLDIGLFDAQATRLTSEQSQLIAARNVARNERNWAESDRIRDLLLAQGISLSDLKA</sequence>
<keyword evidence="8 10" id="KW-0648">Protein biosynthesis</keyword>
<evidence type="ECO:0000256" key="8">
    <source>
        <dbReference type="ARBA" id="ARBA00022917"/>
    </source>
</evidence>
<dbReference type="GO" id="GO:0008270">
    <property type="term" value="F:zinc ion binding"/>
    <property type="evidence" value="ECO:0007669"/>
    <property type="project" value="UniProtKB-UniRule"/>
</dbReference>
<dbReference type="OrthoDB" id="9815130at2"/>
<comment type="catalytic activity">
    <reaction evidence="10">
        <text>tRNA(Cys) + L-cysteine + ATP = L-cysteinyl-tRNA(Cys) + AMP + diphosphate</text>
        <dbReference type="Rhea" id="RHEA:17773"/>
        <dbReference type="Rhea" id="RHEA-COMP:9661"/>
        <dbReference type="Rhea" id="RHEA-COMP:9679"/>
        <dbReference type="ChEBI" id="CHEBI:30616"/>
        <dbReference type="ChEBI" id="CHEBI:33019"/>
        <dbReference type="ChEBI" id="CHEBI:35235"/>
        <dbReference type="ChEBI" id="CHEBI:78442"/>
        <dbReference type="ChEBI" id="CHEBI:78517"/>
        <dbReference type="ChEBI" id="CHEBI:456215"/>
        <dbReference type="EC" id="6.1.1.16"/>
    </reaction>
</comment>
<proteinExistence type="inferred from homology"/>
<evidence type="ECO:0000259" key="11">
    <source>
        <dbReference type="Pfam" id="PF01406"/>
    </source>
</evidence>
<protein>
    <recommendedName>
        <fullName evidence="10">Cysteine--tRNA ligase</fullName>
        <ecNumber evidence="10">6.1.1.16</ecNumber>
    </recommendedName>
    <alternativeName>
        <fullName evidence="10">Cysteinyl-tRNA synthetase</fullName>
        <shortName evidence="10">CysRS</shortName>
    </alternativeName>
</protein>
<name>A0A0D0PL57_PSEFL</name>
<dbReference type="PATRIC" id="fig|294.124.peg.2126"/>
<feature type="binding site" evidence="10">
    <location>
        <position position="220"/>
    </location>
    <ligand>
        <name>Zn(2+)</name>
        <dbReference type="ChEBI" id="CHEBI:29105"/>
    </ligand>
</feature>
<comment type="similarity">
    <text evidence="1 10">Belongs to the class-I aminoacyl-tRNA synthetase family.</text>
</comment>
<dbReference type="HAMAP" id="MF_00041">
    <property type="entry name" value="Cys_tRNA_synth"/>
    <property type="match status" value="1"/>
</dbReference>
<dbReference type="PANTHER" id="PTHR10890:SF3">
    <property type="entry name" value="CYSTEINE--TRNA LIGASE, CYTOPLASMIC"/>
    <property type="match status" value="1"/>
</dbReference>
<reference evidence="12 13" key="1">
    <citation type="submission" date="2015-01" db="EMBL/GenBank/DDBJ databases">
        <title>Draft Genome Sequence of the Biocontrol and Plant Growth-Promoting Rhizobacteria (PGPR) Pseudomonas fluorescens UM270.</title>
        <authorList>
            <person name="Hernandez-Salmeron J.E."/>
            <person name="Santoyo G."/>
            <person name="Moreno-Hagelsieb G."/>
            <person name="Hernandez-Leon R."/>
        </authorList>
    </citation>
    <scope>NUCLEOTIDE SEQUENCE [LARGE SCALE GENOMIC DNA]</scope>
    <source>
        <strain evidence="12 13">UM270</strain>
    </source>
</reference>
<dbReference type="InterPro" id="IPR014729">
    <property type="entry name" value="Rossmann-like_a/b/a_fold"/>
</dbReference>
<evidence type="ECO:0000313" key="12">
    <source>
        <dbReference type="EMBL" id="KIQ59488.1"/>
    </source>
</evidence>
<gene>
    <name evidence="10 12" type="primary">cysS</name>
    <name evidence="12" type="ORF">RL74_10315</name>
</gene>
<dbReference type="Gene3D" id="1.20.120.1910">
    <property type="entry name" value="Cysteine-tRNA ligase, C-terminal anti-codon recognition domain"/>
    <property type="match status" value="1"/>
</dbReference>
<feature type="domain" description="tRNA synthetases class I catalytic" evidence="11">
    <location>
        <begin position="14"/>
        <end position="324"/>
    </location>
</feature>
<dbReference type="NCBIfam" id="TIGR00435">
    <property type="entry name" value="cysS"/>
    <property type="match status" value="1"/>
</dbReference>
<dbReference type="Pfam" id="PF01406">
    <property type="entry name" value="tRNA-synt_1e"/>
    <property type="match status" value="1"/>
</dbReference>
<dbReference type="SUPFAM" id="SSF52374">
    <property type="entry name" value="Nucleotidylyl transferase"/>
    <property type="match status" value="1"/>
</dbReference>
<keyword evidence="3 10" id="KW-0436">Ligase</keyword>
<feature type="short sequence motif" description="'HIGH' region" evidence="10">
    <location>
        <begin position="29"/>
        <end position="39"/>
    </location>
</feature>